<name>A0AAD7F0V9_9AGAR</name>
<dbReference type="PROSITE" id="PS50929">
    <property type="entry name" value="ABC_TM1F"/>
    <property type="match status" value="1"/>
</dbReference>
<proteinExistence type="predicted"/>
<evidence type="ECO:0000256" key="4">
    <source>
        <dbReference type="ARBA" id="ARBA00023136"/>
    </source>
</evidence>
<evidence type="ECO:0000259" key="5">
    <source>
        <dbReference type="PROSITE" id="PS50929"/>
    </source>
</evidence>
<evidence type="ECO:0000313" key="6">
    <source>
        <dbReference type="EMBL" id="KAJ7358556.1"/>
    </source>
</evidence>
<protein>
    <recommendedName>
        <fullName evidence="5">ABC transmembrane type-1 domain-containing protein</fullName>
    </recommendedName>
</protein>
<dbReference type="GO" id="GO:0005524">
    <property type="term" value="F:ATP binding"/>
    <property type="evidence" value="ECO:0007669"/>
    <property type="project" value="InterPro"/>
</dbReference>
<keyword evidence="2" id="KW-0812">Transmembrane</keyword>
<dbReference type="GO" id="GO:0140359">
    <property type="term" value="F:ABC-type transporter activity"/>
    <property type="evidence" value="ECO:0007669"/>
    <property type="project" value="InterPro"/>
</dbReference>
<dbReference type="GO" id="GO:0016020">
    <property type="term" value="C:membrane"/>
    <property type="evidence" value="ECO:0007669"/>
    <property type="project" value="UniProtKB-SubCell"/>
</dbReference>
<feature type="domain" description="ABC transmembrane type-1" evidence="5">
    <location>
        <begin position="60"/>
        <end position="160"/>
    </location>
</feature>
<dbReference type="EMBL" id="JARIHO010000007">
    <property type="protein sequence ID" value="KAJ7358556.1"/>
    <property type="molecule type" value="Genomic_DNA"/>
</dbReference>
<dbReference type="PANTHER" id="PTHR24221:SF503">
    <property type="entry name" value="MITOCHONDRIAL POTASSIUM CHANNEL ATP-BINDING SUBUNIT"/>
    <property type="match status" value="1"/>
</dbReference>
<gene>
    <name evidence="6" type="ORF">DFH08DRAFT_802374</name>
</gene>
<keyword evidence="4" id="KW-0472">Membrane</keyword>
<evidence type="ECO:0000256" key="1">
    <source>
        <dbReference type="ARBA" id="ARBA00004141"/>
    </source>
</evidence>
<sequence length="275" mass="30219">MGGKEEELLTCVNALLYFSSLDIFDWLVDAASHYARVIDISQRVIVLKDKATKEAHTGSAQVAYEAASSVRTVAALTGEEYCCSRYSNSLLRPLQDVKHAALRSSLLYALSQTTVYWVIALAFWYGSVLVSQEITTVQFFVTLMAFSRPTAYPQAMFGSMNAGSYTARNVFSFAPDLSTAQTAGKAIMQLLESGPGIPPHSKNPGKDSEKTQGLFLGPAVAAQRPSSRRRCIIAFFVLFTLPPTYCQRDELNRSSGISGYAGDRFRNGLVTHIRR</sequence>
<dbReference type="Gene3D" id="1.20.1560.10">
    <property type="entry name" value="ABC transporter type 1, transmembrane domain"/>
    <property type="match status" value="1"/>
</dbReference>
<evidence type="ECO:0000313" key="7">
    <source>
        <dbReference type="Proteomes" id="UP001218218"/>
    </source>
</evidence>
<reference evidence="6" key="1">
    <citation type="submission" date="2023-03" db="EMBL/GenBank/DDBJ databases">
        <title>Massive genome expansion in bonnet fungi (Mycena s.s.) driven by repeated elements and novel gene families across ecological guilds.</title>
        <authorList>
            <consortium name="Lawrence Berkeley National Laboratory"/>
            <person name="Harder C.B."/>
            <person name="Miyauchi S."/>
            <person name="Viragh M."/>
            <person name="Kuo A."/>
            <person name="Thoen E."/>
            <person name="Andreopoulos B."/>
            <person name="Lu D."/>
            <person name="Skrede I."/>
            <person name="Drula E."/>
            <person name="Henrissat B."/>
            <person name="Morin E."/>
            <person name="Kohler A."/>
            <person name="Barry K."/>
            <person name="LaButti K."/>
            <person name="Morin E."/>
            <person name="Salamov A."/>
            <person name="Lipzen A."/>
            <person name="Mereny Z."/>
            <person name="Hegedus B."/>
            <person name="Baldrian P."/>
            <person name="Stursova M."/>
            <person name="Weitz H."/>
            <person name="Taylor A."/>
            <person name="Grigoriev I.V."/>
            <person name="Nagy L.G."/>
            <person name="Martin F."/>
            <person name="Kauserud H."/>
        </authorList>
    </citation>
    <scope>NUCLEOTIDE SEQUENCE</scope>
    <source>
        <strain evidence="6">CBHHK002</strain>
    </source>
</reference>
<comment type="caution">
    <text evidence="6">The sequence shown here is derived from an EMBL/GenBank/DDBJ whole genome shotgun (WGS) entry which is preliminary data.</text>
</comment>
<dbReference type="SUPFAM" id="SSF90123">
    <property type="entry name" value="ABC transporter transmembrane region"/>
    <property type="match status" value="1"/>
</dbReference>
<evidence type="ECO:0000256" key="3">
    <source>
        <dbReference type="ARBA" id="ARBA00022989"/>
    </source>
</evidence>
<dbReference type="Proteomes" id="UP001218218">
    <property type="component" value="Unassembled WGS sequence"/>
</dbReference>
<dbReference type="InterPro" id="IPR011527">
    <property type="entry name" value="ABC1_TM_dom"/>
</dbReference>
<accession>A0AAD7F0V9</accession>
<dbReference type="PANTHER" id="PTHR24221">
    <property type="entry name" value="ATP-BINDING CASSETTE SUB-FAMILY B"/>
    <property type="match status" value="1"/>
</dbReference>
<comment type="subcellular location">
    <subcellularLocation>
        <location evidence="1">Membrane</location>
        <topology evidence="1">Multi-pass membrane protein</topology>
    </subcellularLocation>
</comment>
<dbReference type="InterPro" id="IPR039421">
    <property type="entry name" value="Type_1_exporter"/>
</dbReference>
<keyword evidence="3" id="KW-1133">Transmembrane helix</keyword>
<dbReference type="Pfam" id="PF00664">
    <property type="entry name" value="ABC_membrane"/>
    <property type="match status" value="1"/>
</dbReference>
<dbReference type="AlphaFoldDB" id="A0AAD7F0V9"/>
<keyword evidence="7" id="KW-1185">Reference proteome</keyword>
<evidence type="ECO:0000256" key="2">
    <source>
        <dbReference type="ARBA" id="ARBA00022692"/>
    </source>
</evidence>
<dbReference type="InterPro" id="IPR036640">
    <property type="entry name" value="ABC1_TM_sf"/>
</dbReference>
<organism evidence="6 7">
    <name type="scientific">Mycena albidolilacea</name>
    <dbReference type="NCBI Taxonomy" id="1033008"/>
    <lineage>
        <taxon>Eukaryota</taxon>
        <taxon>Fungi</taxon>
        <taxon>Dikarya</taxon>
        <taxon>Basidiomycota</taxon>
        <taxon>Agaricomycotina</taxon>
        <taxon>Agaricomycetes</taxon>
        <taxon>Agaricomycetidae</taxon>
        <taxon>Agaricales</taxon>
        <taxon>Marasmiineae</taxon>
        <taxon>Mycenaceae</taxon>
        <taxon>Mycena</taxon>
    </lineage>
</organism>